<evidence type="ECO:0000313" key="2">
    <source>
        <dbReference type="Proteomes" id="UP001589610"/>
    </source>
</evidence>
<keyword evidence="2" id="KW-1185">Reference proteome</keyword>
<evidence type="ECO:0000313" key="1">
    <source>
        <dbReference type="EMBL" id="MFB9676135.1"/>
    </source>
</evidence>
<reference evidence="1 2" key="1">
    <citation type="submission" date="2024-09" db="EMBL/GenBank/DDBJ databases">
        <authorList>
            <person name="Sun Q."/>
            <person name="Mori K."/>
        </authorList>
    </citation>
    <scope>NUCLEOTIDE SEQUENCE [LARGE SCALE GENOMIC DNA]</scope>
    <source>
        <strain evidence="1 2">JCM 3028</strain>
    </source>
</reference>
<name>A0ABV5TDD4_9ACTN</name>
<accession>A0ABV5TDD4</accession>
<gene>
    <name evidence="1" type="ORF">ACFFRH_11600</name>
</gene>
<evidence type="ECO:0008006" key="3">
    <source>
        <dbReference type="Google" id="ProtNLM"/>
    </source>
</evidence>
<sequence>MRTIVDTRLGGPDLDEWEEIAWEHAHGVRSRPLAEVIRDLSVDLLTLQQTLPTAPSRDAAGWAMVNARLTFLLAYVLGAAGYAHQSRHWWVSARRAAAQTGDDEVTAAAYAWEAVQAVYERRPLALVLSRANTALALTAKQPGRAAAEALCARAYALALMGDHTGARDSLERQADVFTTLSDTVTRDRMSLEGWSESRLLHTRSLIRTMTGAPDAASAQQEALDSYPHGLARPVVQIRLHQAASAVRDGSVDDGLQNAASILASLEPKHVTQFVLHVAHGVADAAPAGHKAQRAITEYREHLALTAAEKDT</sequence>
<dbReference type="RefSeq" id="WP_344746975.1">
    <property type="nucleotide sequence ID" value="NZ_BAAAWW010000112.1"/>
</dbReference>
<dbReference type="EMBL" id="JBHMBS010000004">
    <property type="protein sequence ID" value="MFB9676135.1"/>
    <property type="molecule type" value="Genomic_DNA"/>
</dbReference>
<organism evidence="1 2">
    <name type="scientific">Streptosporangium vulgare</name>
    <dbReference type="NCBI Taxonomy" id="46190"/>
    <lineage>
        <taxon>Bacteria</taxon>
        <taxon>Bacillati</taxon>
        <taxon>Actinomycetota</taxon>
        <taxon>Actinomycetes</taxon>
        <taxon>Streptosporangiales</taxon>
        <taxon>Streptosporangiaceae</taxon>
        <taxon>Streptosporangium</taxon>
    </lineage>
</organism>
<protein>
    <recommendedName>
        <fullName evidence="3">XRE family transcriptional regulator</fullName>
    </recommendedName>
</protein>
<comment type="caution">
    <text evidence="1">The sequence shown here is derived from an EMBL/GenBank/DDBJ whole genome shotgun (WGS) entry which is preliminary data.</text>
</comment>
<proteinExistence type="predicted"/>
<dbReference type="Proteomes" id="UP001589610">
    <property type="component" value="Unassembled WGS sequence"/>
</dbReference>